<keyword evidence="11" id="KW-1185">Reference proteome</keyword>
<protein>
    <recommendedName>
        <fullName evidence="8">Phosphate transport system permease protein PstA</fullName>
    </recommendedName>
</protein>
<dbReference type="InterPro" id="IPR000515">
    <property type="entry name" value="MetI-like"/>
</dbReference>
<evidence type="ECO:0000256" key="4">
    <source>
        <dbReference type="ARBA" id="ARBA00022475"/>
    </source>
</evidence>
<dbReference type="InterPro" id="IPR005672">
    <property type="entry name" value="Phosphate_PstA"/>
</dbReference>
<gene>
    <name evidence="10" type="ordered locus">Hprae_1765</name>
</gene>
<feature type="transmembrane region" description="Helical" evidence="8">
    <location>
        <begin position="112"/>
        <end position="131"/>
    </location>
</feature>
<organism evidence="10 11">
    <name type="scientific">Halanaerobium praevalens (strain ATCC 33744 / DSM 2228 / GSL)</name>
    <dbReference type="NCBI Taxonomy" id="572479"/>
    <lineage>
        <taxon>Bacteria</taxon>
        <taxon>Bacillati</taxon>
        <taxon>Bacillota</taxon>
        <taxon>Clostridia</taxon>
        <taxon>Halanaerobiales</taxon>
        <taxon>Halanaerobiaceae</taxon>
        <taxon>Halanaerobium</taxon>
    </lineage>
</organism>
<dbReference type="Pfam" id="PF00528">
    <property type="entry name" value="BPD_transp_1"/>
    <property type="match status" value="1"/>
</dbReference>
<dbReference type="PATRIC" id="fig|572479.3.peg.1797"/>
<dbReference type="eggNOG" id="COG0581">
    <property type="taxonomic scope" value="Bacteria"/>
</dbReference>
<dbReference type="AlphaFoldDB" id="E3DQB3"/>
<comment type="subcellular location">
    <subcellularLocation>
        <location evidence="1 8">Cell membrane</location>
        <topology evidence="1 8">Multi-pass membrane protein</topology>
    </subcellularLocation>
</comment>
<reference evidence="11" key="1">
    <citation type="submission" date="2010-10" db="EMBL/GenBank/DDBJ databases">
        <title>The complete genome of Halanaerobium praevalens DSM 2228.</title>
        <authorList>
            <consortium name="US DOE Joint Genome Institute (JGI-PGF)"/>
            <person name="Lucas S."/>
            <person name="Copeland A."/>
            <person name="Lapidus A."/>
            <person name="Glavina del Rio T."/>
            <person name="Dalin E."/>
            <person name="Tice H."/>
            <person name="Bruce D."/>
            <person name="Goodwin L."/>
            <person name="Pitluck S."/>
            <person name="Kyrpides N."/>
            <person name="Mavromatis K."/>
            <person name="Ivanova N."/>
            <person name="Ovchinnikova G."/>
            <person name="Chertkov O."/>
            <person name="Detter J.C."/>
            <person name="Han C."/>
            <person name="Larimer F."/>
            <person name="Land M."/>
            <person name="Hauser L."/>
            <person name="Markowitz V."/>
            <person name="Cheng J.-F."/>
            <person name="Hugenholtz P."/>
            <person name="Woyke T."/>
            <person name="Wu D."/>
            <person name="Tindall B."/>
            <person name="Pomrenke H.G."/>
            <person name="Brambilla E."/>
            <person name="Klenk H.-P."/>
            <person name="Eisen J.A."/>
        </authorList>
    </citation>
    <scope>NUCLEOTIDE SEQUENCE [LARGE SCALE GENOMIC DNA]</scope>
    <source>
        <strain evidence="11">ATCC 33744 / DSM 2228 / GSL</strain>
    </source>
</reference>
<keyword evidence="5 8" id="KW-0812">Transmembrane</keyword>
<evidence type="ECO:0000256" key="2">
    <source>
        <dbReference type="ARBA" id="ARBA00007069"/>
    </source>
</evidence>
<evidence type="ECO:0000256" key="6">
    <source>
        <dbReference type="ARBA" id="ARBA00022989"/>
    </source>
</evidence>
<dbReference type="GO" id="GO:0005315">
    <property type="term" value="F:phosphate transmembrane transporter activity"/>
    <property type="evidence" value="ECO:0007669"/>
    <property type="project" value="InterPro"/>
</dbReference>
<dbReference type="EMBL" id="CP002175">
    <property type="protein sequence ID" value="ADO77890.1"/>
    <property type="molecule type" value="Genomic_DNA"/>
</dbReference>
<feature type="transmembrane region" description="Helical" evidence="8">
    <location>
        <begin position="215"/>
        <end position="241"/>
    </location>
</feature>
<dbReference type="PROSITE" id="PS50928">
    <property type="entry name" value="ABC_TM1"/>
    <property type="match status" value="1"/>
</dbReference>
<evidence type="ECO:0000313" key="10">
    <source>
        <dbReference type="EMBL" id="ADO77890.1"/>
    </source>
</evidence>
<dbReference type="STRING" id="572479.Hprae_1765"/>
<dbReference type="InterPro" id="IPR035906">
    <property type="entry name" value="MetI-like_sf"/>
</dbReference>
<sequence>MANLKQKRMLIDKIFKIIFLIFISLGLVVLAALIYDIVSKGIIMLDWEFFTRFDSRFPAKAGIKAGLFGTIYVIGLMIPITFSVGTATAIYLEEYAPENKLTDLIKLNIANLAGIPSIIYGMLGLGVFVRYLNMGRSVLAGALTLSLLVLPVVIVSAQESLKSVPDSLRNASYALGANHWHTVYRVVLPSALPSILTGFILAISRAIGETAPLIMMGALTFVMFTPQGIMDSFTVIPIQIFNWTSLPKVEFELVAASGSLLLLILLFILNGLATFIRYKYSRK</sequence>
<feature type="transmembrane region" description="Helical" evidence="8">
    <location>
        <begin position="14"/>
        <end position="35"/>
    </location>
</feature>
<evidence type="ECO:0000256" key="7">
    <source>
        <dbReference type="ARBA" id="ARBA00023136"/>
    </source>
</evidence>
<comment type="similarity">
    <text evidence="2 8">Belongs to the binding-protein-dependent transport system permease family. CysTW subfamily.</text>
</comment>
<keyword evidence="6 8" id="KW-1133">Transmembrane helix</keyword>
<feature type="transmembrane region" description="Helical" evidence="8">
    <location>
        <begin position="253"/>
        <end position="276"/>
    </location>
</feature>
<dbReference type="RefSeq" id="WP_014553907.1">
    <property type="nucleotide sequence ID" value="NC_017455.1"/>
</dbReference>
<dbReference type="SUPFAM" id="SSF161098">
    <property type="entry name" value="MetI-like"/>
    <property type="match status" value="1"/>
</dbReference>
<dbReference type="GO" id="GO:0005886">
    <property type="term" value="C:plasma membrane"/>
    <property type="evidence" value="ECO:0007669"/>
    <property type="project" value="UniProtKB-SubCell"/>
</dbReference>
<feature type="transmembrane region" description="Helical" evidence="8">
    <location>
        <begin position="65"/>
        <end position="92"/>
    </location>
</feature>
<dbReference type="Proteomes" id="UP000006866">
    <property type="component" value="Chromosome"/>
</dbReference>
<dbReference type="NCBIfam" id="TIGR00974">
    <property type="entry name" value="3a0107s02c"/>
    <property type="match status" value="1"/>
</dbReference>
<evidence type="ECO:0000256" key="1">
    <source>
        <dbReference type="ARBA" id="ARBA00004651"/>
    </source>
</evidence>
<evidence type="ECO:0000259" key="9">
    <source>
        <dbReference type="PROSITE" id="PS50928"/>
    </source>
</evidence>
<evidence type="ECO:0000256" key="3">
    <source>
        <dbReference type="ARBA" id="ARBA00022448"/>
    </source>
</evidence>
<reference evidence="10 11" key="2">
    <citation type="journal article" date="2011" name="Stand. Genomic Sci.">
        <title>Complete genome sequence of the extremely halophilic Halanaerobium praevalens type strain (GSL).</title>
        <authorList>
            <person name="Ivanova N."/>
            <person name="Sikorski J."/>
            <person name="Chertkov O."/>
            <person name="Nolan M."/>
            <person name="Lucas S."/>
            <person name="Hammon N."/>
            <person name="Deshpande S."/>
            <person name="Cheng J.F."/>
            <person name="Tapia R."/>
            <person name="Han C."/>
            <person name="Goodwin L."/>
            <person name="Pitluck S."/>
            <person name="Huntemann M."/>
            <person name="Liolios K."/>
            <person name="Pagani I."/>
            <person name="Mavromatis K."/>
            <person name="Ovchinikova G."/>
            <person name="Pati A."/>
            <person name="Chen A."/>
            <person name="Palaniappan K."/>
            <person name="Land M."/>
            <person name="Hauser L."/>
            <person name="Brambilla E.M."/>
            <person name="Kannan K.P."/>
            <person name="Rohde M."/>
            <person name="Tindall B.J."/>
            <person name="Goker M."/>
            <person name="Detter J.C."/>
            <person name="Woyke T."/>
            <person name="Bristow J."/>
            <person name="Eisen J.A."/>
            <person name="Markowitz V."/>
            <person name="Hugenholtz P."/>
            <person name="Kyrpides N.C."/>
            <person name="Klenk H.P."/>
            <person name="Lapidus A."/>
        </authorList>
    </citation>
    <scope>NUCLEOTIDE SEQUENCE [LARGE SCALE GENOMIC DNA]</scope>
    <source>
        <strain evidence="11">ATCC 33744 / DSM 2228 / GSL</strain>
    </source>
</reference>
<evidence type="ECO:0000313" key="11">
    <source>
        <dbReference type="Proteomes" id="UP000006866"/>
    </source>
</evidence>
<accession>E3DQB3</accession>
<feature type="transmembrane region" description="Helical" evidence="8">
    <location>
        <begin position="183"/>
        <end position="203"/>
    </location>
</feature>
<dbReference type="PANTHER" id="PTHR43470:SF5">
    <property type="entry name" value="PHOSPHATE TRANSPORT SYSTEM PERMEASE PROTEIN PSTA"/>
    <property type="match status" value="1"/>
</dbReference>
<name>E3DQB3_HALPG</name>
<keyword evidence="3" id="KW-0813">Transport</keyword>
<evidence type="ECO:0000256" key="8">
    <source>
        <dbReference type="RuleBase" id="RU363043"/>
    </source>
</evidence>
<keyword evidence="4 8" id="KW-1003">Cell membrane</keyword>
<evidence type="ECO:0000256" key="5">
    <source>
        <dbReference type="ARBA" id="ARBA00022692"/>
    </source>
</evidence>
<dbReference type="HOGENOM" id="CLU_033621_2_1_9"/>
<dbReference type="GO" id="GO:0035435">
    <property type="term" value="P:phosphate ion transmembrane transport"/>
    <property type="evidence" value="ECO:0007669"/>
    <property type="project" value="InterPro"/>
</dbReference>
<feature type="domain" description="ABC transmembrane type-1" evidence="9">
    <location>
        <begin position="67"/>
        <end position="273"/>
    </location>
</feature>
<feature type="transmembrane region" description="Helical" evidence="8">
    <location>
        <begin position="138"/>
        <end position="157"/>
    </location>
</feature>
<dbReference type="Gene3D" id="1.10.3720.10">
    <property type="entry name" value="MetI-like"/>
    <property type="match status" value="1"/>
</dbReference>
<dbReference type="PANTHER" id="PTHR43470">
    <property type="entry name" value="PHOSPHATE TRANSPORT SYSTEM PERMEASE PROTEIN PSTA-RELATED"/>
    <property type="match status" value="1"/>
</dbReference>
<keyword evidence="7 8" id="KW-0472">Membrane</keyword>
<dbReference type="CDD" id="cd06261">
    <property type="entry name" value="TM_PBP2"/>
    <property type="match status" value="1"/>
</dbReference>
<dbReference type="OrthoDB" id="9785113at2"/>
<dbReference type="KEGG" id="hpk:Hprae_1765"/>
<proteinExistence type="inferred from homology"/>